<dbReference type="AlphaFoldDB" id="A0AA40A7M2"/>
<protein>
    <submittedName>
        <fullName evidence="2">Uncharacterized protein</fullName>
    </submittedName>
</protein>
<evidence type="ECO:0000313" key="2">
    <source>
        <dbReference type="EMBL" id="KAK0710787.1"/>
    </source>
</evidence>
<reference evidence="2" key="1">
    <citation type="submission" date="2023-06" db="EMBL/GenBank/DDBJ databases">
        <title>Genome-scale phylogeny and comparative genomics of the fungal order Sordariales.</title>
        <authorList>
            <consortium name="Lawrence Berkeley National Laboratory"/>
            <person name="Hensen N."/>
            <person name="Bonometti L."/>
            <person name="Westerberg I."/>
            <person name="Brannstrom I.O."/>
            <person name="Guillou S."/>
            <person name="Cros-Aarteil S."/>
            <person name="Calhoun S."/>
            <person name="Haridas S."/>
            <person name="Kuo A."/>
            <person name="Mondo S."/>
            <person name="Pangilinan J."/>
            <person name="Riley R."/>
            <person name="Labutti K."/>
            <person name="Andreopoulos B."/>
            <person name="Lipzen A."/>
            <person name="Chen C."/>
            <person name="Yanf M."/>
            <person name="Daum C."/>
            <person name="Ng V."/>
            <person name="Clum A."/>
            <person name="Steindorff A."/>
            <person name="Ohm R."/>
            <person name="Martin F."/>
            <person name="Silar P."/>
            <person name="Natvig D."/>
            <person name="Lalanne C."/>
            <person name="Gautier V."/>
            <person name="Ament-Velasquez S.L."/>
            <person name="Kruys A."/>
            <person name="Hutchinson M.I."/>
            <person name="Powell A.J."/>
            <person name="Barry K."/>
            <person name="Miller A.N."/>
            <person name="Grigoriev I.V."/>
            <person name="Debuchy R."/>
            <person name="Gladieux P."/>
            <person name="Thoren M.H."/>
            <person name="Johannesson H."/>
        </authorList>
    </citation>
    <scope>NUCLEOTIDE SEQUENCE</scope>
    <source>
        <strain evidence="2">SMH4607-1</strain>
    </source>
</reference>
<gene>
    <name evidence="2" type="ORF">B0H67DRAFT_265084</name>
</gene>
<evidence type="ECO:0000313" key="3">
    <source>
        <dbReference type="Proteomes" id="UP001172102"/>
    </source>
</evidence>
<evidence type="ECO:0000256" key="1">
    <source>
        <dbReference type="SAM" id="MobiDB-lite"/>
    </source>
</evidence>
<keyword evidence="3" id="KW-1185">Reference proteome</keyword>
<comment type="caution">
    <text evidence="2">The sequence shown here is derived from an EMBL/GenBank/DDBJ whole genome shotgun (WGS) entry which is preliminary data.</text>
</comment>
<dbReference type="Proteomes" id="UP001172102">
    <property type="component" value="Unassembled WGS sequence"/>
</dbReference>
<name>A0AA40A7M2_9PEZI</name>
<accession>A0AA40A7M2</accession>
<sequence>MPPFAMCPMQMLSMGRRLISWPISLDAMPDTAQAKPTHPWVKLFAWNWNWLPRTWRVARSLHRGAHALGPSTPPPRPSTAPLQRSNLRGLACHSWTLPLSRTRTP</sequence>
<dbReference type="EMBL" id="JAUKUA010000005">
    <property type="protein sequence ID" value="KAK0710787.1"/>
    <property type="molecule type" value="Genomic_DNA"/>
</dbReference>
<proteinExistence type="predicted"/>
<organism evidence="2 3">
    <name type="scientific">Lasiosphaeris hirsuta</name>
    <dbReference type="NCBI Taxonomy" id="260670"/>
    <lineage>
        <taxon>Eukaryota</taxon>
        <taxon>Fungi</taxon>
        <taxon>Dikarya</taxon>
        <taxon>Ascomycota</taxon>
        <taxon>Pezizomycotina</taxon>
        <taxon>Sordariomycetes</taxon>
        <taxon>Sordariomycetidae</taxon>
        <taxon>Sordariales</taxon>
        <taxon>Lasiosphaeriaceae</taxon>
        <taxon>Lasiosphaeris</taxon>
    </lineage>
</organism>
<feature type="region of interest" description="Disordered" evidence="1">
    <location>
        <begin position="65"/>
        <end position="87"/>
    </location>
</feature>